<gene>
    <name evidence="1" type="ORF">RclHR1_00660016</name>
</gene>
<dbReference type="EMBL" id="BEXD01004048">
    <property type="protein sequence ID" value="GBC06062.1"/>
    <property type="molecule type" value="Genomic_DNA"/>
</dbReference>
<protein>
    <submittedName>
        <fullName evidence="1">Uncharacterized protein</fullName>
    </submittedName>
</protein>
<comment type="caution">
    <text evidence="1">The sequence shown here is derived from an EMBL/GenBank/DDBJ whole genome shotgun (WGS) entry which is preliminary data.</text>
</comment>
<accession>A0A2Z6SAF5</accession>
<dbReference type="AlphaFoldDB" id="A0A2Z6SAF5"/>
<evidence type="ECO:0000313" key="1">
    <source>
        <dbReference type="EMBL" id="GBC06062.1"/>
    </source>
</evidence>
<evidence type="ECO:0000313" key="2">
    <source>
        <dbReference type="Proteomes" id="UP000247702"/>
    </source>
</evidence>
<keyword evidence="2" id="KW-1185">Reference proteome</keyword>
<name>A0A2Z6SAF5_9GLOM</name>
<sequence length="176" mass="20662">MKLTLINSAFLHRCLSPLKRHKKMAIPINQTTPSMIVQCLPLIKGRFYYSTPNEITVFLVTFKIVRDDLSNDNDPDDNLQYDHEFFYQYYTVNYHVRCKFIPHALVLALLNREYDMNTPHYESLVLALLNRECDVNAAHNESHLTPLQKLTLEQNLMAFELSWRVSDEIIVKTTQD</sequence>
<organism evidence="1 2">
    <name type="scientific">Rhizophagus clarus</name>
    <dbReference type="NCBI Taxonomy" id="94130"/>
    <lineage>
        <taxon>Eukaryota</taxon>
        <taxon>Fungi</taxon>
        <taxon>Fungi incertae sedis</taxon>
        <taxon>Mucoromycota</taxon>
        <taxon>Glomeromycotina</taxon>
        <taxon>Glomeromycetes</taxon>
        <taxon>Glomerales</taxon>
        <taxon>Glomeraceae</taxon>
        <taxon>Rhizophagus</taxon>
    </lineage>
</organism>
<reference evidence="1 2" key="1">
    <citation type="submission" date="2017-11" db="EMBL/GenBank/DDBJ databases">
        <title>The genome of Rhizophagus clarus HR1 reveals common genetic basis of auxotrophy among arbuscular mycorrhizal fungi.</title>
        <authorList>
            <person name="Kobayashi Y."/>
        </authorList>
    </citation>
    <scope>NUCLEOTIDE SEQUENCE [LARGE SCALE GENOMIC DNA]</scope>
    <source>
        <strain evidence="1 2">HR1</strain>
    </source>
</reference>
<proteinExistence type="predicted"/>
<dbReference type="Proteomes" id="UP000247702">
    <property type="component" value="Unassembled WGS sequence"/>
</dbReference>